<feature type="compositionally biased region" description="Low complexity" evidence="2">
    <location>
        <begin position="944"/>
        <end position="970"/>
    </location>
</feature>
<dbReference type="InterPro" id="IPR044978">
    <property type="entry name" value="GRV2/DNAJC13"/>
</dbReference>
<feature type="domain" description="J" evidence="3">
    <location>
        <begin position="1369"/>
        <end position="1451"/>
    </location>
</feature>
<feature type="region of interest" description="Disordered" evidence="2">
    <location>
        <begin position="920"/>
        <end position="973"/>
    </location>
</feature>
<dbReference type="GO" id="GO:0007032">
    <property type="term" value="P:endosome organization"/>
    <property type="evidence" value="ECO:0007669"/>
    <property type="project" value="InterPro"/>
</dbReference>
<feature type="region of interest" description="Disordered" evidence="2">
    <location>
        <begin position="665"/>
        <end position="691"/>
    </location>
</feature>
<dbReference type="Pfam" id="PF00226">
    <property type="entry name" value="DnaJ"/>
    <property type="match status" value="1"/>
</dbReference>
<reference evidence="4 5" key="1">
    <citation type="submission" date="2016-05" db="EMBL/GenBank/DDBJ databases">
        <title>Nuclear genome of Blastocystis sp. subtype 1 NandII.</title>
        <authorList>
            <person name="Gentekaki E."/>
            <person name="Curtis B."/>
            <person name="Stairs C."/>
            <person name="Eme L."/>
            <person name="Herman E."/>
            <person name="Klimes V."/>
            <person name="Arias M.C."/>
            <person name="Elias M."/>
            <person name="Hilliou F."/>
            <person name="Klute M."/>
            <person name="Malik S.-B."/>
            <person name="Pightling A."/>
            <person name="Rachubinski R."/>
            <person name="Salas D."/>
            <person name="Schlacht A."/>
            <person name="Suga H."/>
            <person name="Archibald J."/>
            <person name="Ball S.G."/>
            <person name="Clark G."/>
            <person name="Dacks J."/>
            <person name="Van Der Giezen M."/>
            <person name="Tsaousis A."/>
            <person name="Roger A."/>
        </authorList>
    </citation>
    <scope>NUCLEOTIDE SEQUENCE [LARGE SCALE GENOMIC DNA]</scope>
    <source>
        <strain evidence="5">ATCC 50177 / NandII</strain>
    </source>
</reference>
<feature type="compositionally biased region" description="Basic and acidic residues" evidence="2">
    <location>
        <begin position="665"/>
        <end position="677"/>
    </location>
</feature>
<evidence type="ECO:0000313" key="4">
    <source>
        <dbReference type="EMBL" id="OAO12895.1"/>
    </source>
</evidence>
<keyword evidence="5" id="KW-1185">Reference proteome</keyword>
<dbReference type="Gene3D" id="1.25.10.10">
    <property type="entry name" value="Leucine-rich Repeat Variant"/>
    <property type="match status" value="1"/>
</dbReference>
<organism evidence="4 5">
    <name type="scientific">Blastocystis sp. subtype 1 (strain ATCC 50177 / NandII)</name>
    <dbReference type="NCBI Taxonomy" id="478820"/>
    <lineage>
        <taxon>Eukaryota</taxon>
        <taxon>Sar</taxon>
        <taxon>Stramenopiles</taxon>
        <taxon>Bigyra</taxon>
        <taxon>Opalozoa</taxon>
        <taxon>Opalinata</taxon>
        <taxon>Blastocystidae</taxon>
        <taxon>Blastocystis</taxon>
    </lineage>
</organism>
<evidence type="ECO:0000256" key="1">
    <source>
        <dbReference type="SAM" id="Coils"/>
    </source>
</evidence>
<accession>A0A196S764</accession>
<keyword evidence="1" id="KW-0175">Coiled coil</keyword>
<dbReference type="CDD" id="cd06257">
    <property type="entry name" value="DnaJ"/>
    <property type="match status" value="1"/>
</dbReference>
<dbReference type="PROSITE" id="PS50076">
    <property type="entry name" value="DNAJ_2"/>
    <property type="match status" value="1"/>
</dbReference>
<dbReference type="Pfam" id="PF19432">
    <property type="entry name" value="RME-8_N"/>
    <property type="match status" value="1"/>
</dbReference>
<comment type="caution">
    <text evidence="4">The sequence shown here is derived from an EMBL/GenBank/DDBJ whole genome shotgun (WGS) entry which is preliminary data.</text>
</comment>
<dbReference type="InterPro" id="IPR016024">
    <property type="entry name" value="ARM-type_fold"/>
</dbReference>
<dbReference type="PANTHER" id="PTHR36983">
    <property type="entry name" value="DNAJ HOMOLOG SUBFAMILY C MEMBER 13"/>
    <property type="match status" value="1"/>
</dbReference>
<evidence type="ECO:0000259" key="3">
    <source>
        <dbReference type="PROSITE" id="PS50076"/>
    </source>
</evidence>
<dbReference type="InterPro" id="IPR045802">
    <property type="entry name" value="GRV2/DNAJC13_N"/>
</dbReference>
<name>A0A196S764_BLAHN</name>
<dbReference type="Gene3D" id="1.10.287.110">
    <property type="entry name" value="DnaJ domain"/>
    <property type="match status" value="1"/>
</dbReference>
<sequence>MDLEYDARYLSVKHHKFRGNLSRIIALSPSGIMTMETGHLGVTNKWLWTEEVIDINPSDKSDSGEDFELHLKKGKGEQVMNFSTDSLKSLLCTARRYMMMARDEDKGKLFAGYKIGRSGDRRPIELSANAGDIVEYVDDREVAHYPYHLINAIEFLEEEGGMAINIYNRKRVYIIPDRESFLKDATNKAKLCAVTLAKKKKGASLANVLKEREFINNDFVVARFDIYKNTPHHTAPVKRVMQLTENHLLELDPESLVITSMIPLSEITHLIRCFDEPQMFLIEFVSRPTRRYSCSNRDALLGALLDICRMQGFNEAMIQVVETHPGIKIQTTEKENEESMEKTCMQALEDAGRVSTTVNGEEVPYTNEMFNAICEFNANVAGNGPLFAMKEKALGNRYLPVYDQFRASLKDKKVPEMVPAAMLETLYRLMLRTELPYYFMQTEGVMELITDALKSGKEGVVFWILEMLRVVALPTSEERDTQLETANKATLLQDVEFRDLLMKLLDDYAFKPTGTIVVMALMEFLEGILSSYSDTTDPEVKQDFLTKLSKRHTILLSLFHSNCSGVTMSTALIMKTIVEESQSEVAQLMQEAALAEGVLLQHFYNAIYSASEDQRYISRYLVGLWMGEHKASRELLSRIVPIGIQRFLAQPMLTEKKVEKLQAEENARMQENSDVKPSRATSRLRSRIQASKREGNDRGNFQLMFFMMLRDHSTYTVIWNHETRNELKAALEKELNNLKRAQEKVTEDQPKPLWNYEEFFIDYKSLASEIVIDGYYIGHMVDEKVQLNIDKPVELFQALYTRMLREDDYSKKILCVRAMTVLYEAYITKIGTFYETRQILDMIDHTSNRTYRDHLIVLFKSLMKCNGNVDIILRDLDSCADVIMDLVSMAHTASDTELRVSSILQNSIVQSGLLLTAGPAKSRGAKKSKKVEEPAKVAEPVMEPVAAPDPDFDDAVPLGGPGMAPAGLDAPDPDFDDAVPLGGPGMAPAGLDAPDPDFDDSIPLATPAMPAMPAAPAAAPVPAPAAEEEKKEEEDAIAEWWYLSGHEKVEKGPVTVSRLSTLLKRGLVTPTTEVRSEQGSYAPLNTIRQLRWQLLMEGTSYLEPVACALTVLDIIILIVNRHSSYAAEGVLKTPIPRAKRVFGQRKYLAYIAQLMLVNNPTLVENAASVLDTLTENNEDAMSKLYLTGVFFFALAYSGSNFLKISTLLSHTHLKQQFRTSAESLTTEVPISKRSILGTILPESMICLLDNYGPEEFTKKLLGNFDTPEVIWKYEMRKHMVEEVLKHIGDFGKKLRENPRLLFDYGPIPQVKYPELEEEMWCHNYYIAALCDEKRFNNWPIKKPVELLRAVLDRWRIENTKQAPGVSEEEAYAILGFGPDKERPDENTLKREYRKLARKYHPDKNPEGREIFEKIQKAFELLSNTRTRTGGPDPVNIMLILKAQRIIYKRFSQKLAEYKYAGYEFLLPLLQLKEDEMLTVERCPQLEVASALLYYTCSCTPYNCKEFIVQKGVEIVAALLNRCTIVPDTNSDDPRIAVGENLMHVIGYAAGLPEGRAVMETISYLPVDIARYPLLLQSARLVQYGLEAVANACYSADLQMKLLNSTSCVLWSVIPLLFRFDPSLEESDDVEMDEGSHTQHAANGNCKRAVKALANLGGYGVGEGTTPRNKEVRRYLKKLFTPPVADMFGNEDPVELLTILNTRKEVPRLIWLGEMRDQLLEFVSARIHDQGETGATHLEMAADFEFEAIKDELIVGDVYVRVYNAQNPKDLPRADEFCGDLLEFVHEQRTGEPDELGHMEGKYAPKCKNSFMQMALKALCLVLTNTKDLAMTVTQDWAIDDLFSFLQPDENNEYEETDRLRDAAIDVLKILTPIPACAKVMVKEGEITWLLKLLYADCFATRLPMLDLLTRLAETSDAVAECRRMNVVLIGIYCLCRDQDQVGAAYRMAAAKLLNRMSNDEKEGPKVVLELRRFMPLVLVNKIRDQPEVVCSQFDSEHETPEIIWTAHMRGQLRQVVEDFAAQWNEALWNEEDWALPRNYHMEYPELTQELYVGGIYIRLFLKDPKFPLRDPKTSLEGCLNLFFVESKYEIDRLQGKEVKRNDDDDKYVDATQPENLKDNIISTITSGIACLLKAQPTLSEHVAMLDYPKKLVATLKVAAKIAPRGDLTMSVIRIMHDIGADKVCAKKLNSKDLFKSFKLLLEEPGPNADYIMETFRIMWKADRKGFTSTGMDQKMIKFFMKLLEHPMKEVNDPNLTKVNIINVLKIMEKVNETAAEQLAEIEEWDRYKHQKHDLFVSRNEAADQFIEKSNVILALENK</sequence>
<dbReference type="Proteomes" id="UP000078348">
    <property type="component" value="Unassembled WGS sequence"/>
</dbReference>
<protein>
    <submittedName>
        <fullName evidence="4">DnaJ</fullName>
    </submittedName>
</protein>
<dbReference type="GO" id="GO:0006898">
    <property type="term" value="P:receptor-mediated endocytosis"/>
    <property type="evidence" value="ECO:0007669"/>
    <property type="project" value="TreeGrafter"/>
</dbReference>
<dbReference type="SMART" id="SM00271">
    <property type="entry name" value="DnaJ"/>
    <property type="match status" value="1"/>
</dbReference>
<dbReference type="OrthoDB" id="69656at2759"/>
<dbReference type="InterPro" id="IPR001623">
    <property type="entry name" value="DnaJ_domain"/>
</dbReference>
<dbReference type="InterPro" id="IPR011989">
    <property type="entry name" value="ARM-like"/>
</dbReference>
<dbReference type="SUPFAM" id="SSF48371">
    <property type="entry name" value="ARM repeat"/>
    <property type="match status" value="1"/>
</dbReference>
<dbReference type="PANTHER" id="PTHR36983:SF2">
    <property type="entry name" value="DNAJ HOMOLOG SUBFAMILY C MEMBER 13"/>
    <property type="match status" value="1"/>
</dbReference>
<dbReference type="GO" id="GO:2000641">
    <property type="term" value="P:regulation of early endosome to late endosome transport"/>
    <property type="evidence" value="ECO:0007669"/>
    <property type="project" value="InterPro"/>
</dbReference>
<dbReference type="EMBL" id="LXWW01000501">
    <property type="protein sequence ID" value="OAO12895.1"/>
    <property type="molecule type" value="Genomic_DNA"/>
</dbReference>
<feature type="coiled-coil region" evidence="1">
    <location>
        <begin position="721"/>
        <end position="748"/>
    </location>
</feature>
<evidence type="ECO:0000256" key="2">
    <source>
        <dbReference type="SAM" id="MobiDB-lite"/>
    </source>
</evidence>
<dbReference type="STRING" id="478820.A0A196S764"/>
<dbReference type="SUPFAM" id="SSF46565">
    <property type="entry name" value="Chaperone J-domain"/>
    <property type="match status" value="1"/>
</dbReference>
<evidence type="ECO:0000313" key="5">
    <source>
        <dbReference type="Proteomes" id="UP000078348"/>
    </source>
</evidence>
<dbReference type="InterPro" id="IPR036869">
    <property type="entry name" value="J_dom_sf"/>
</dbReference>
<proteinExistence type="predicted"/>
<gene>
    <name evidence="4" type="ORF">AV274_5428</name>
</gene>
<dbReference type="GO" id="GO:0010008">
    <property type="term" value="C:endosome membrane"/>
    <property type="evidence" value="ECO:0007669"/>
    <property type="project" value="TreeGrafter"/>
</dbReference>